<dbReference type="RefSeq" id="WP_188539227.1">
    <property type="nucleotide sequence ID" value="NZ_BMEQ01000023.1"/>
</dbReference>
<evidence type="ECO:0000313" key="2">
    <source>
        <dbReference type="Proteomes" id="UP000638848"/>
    </source>
</evidence>
<gene>
    <name evidence="1" type="ORF">GCM10011374_33170</name>
</gene>
<reference evidence="1" key="2">
    <citation type="submission" date="2020-09" db="EMBL/GenBank/DDBJ databases">
        <authorList>
            <person name="Sun Q."/>
            <person name="Zhou Y."/>
        </authorList>
    </citation>
    <scope>NUCLEOTIDE SEQUENCE</scope>
    <source>
        <strain evidence="1">CGMCC 1.12187</strain>
    </source>
</reference>
<proteinExistence type="predicted"/>
<reference evidence="1" key="1">
    <citation type="journal article" date="2014" name="Int. J. Syst. Evol. Microbiol.">
        <title>Complete genome sequence of Corynebacterium casei LMG S-19264T (=DSM 44701T), isolated from a smear-ripened cheese.</title>
        <authorList>
            <consortium name="US DOE Joint Genome Institute (JGI-PGF)"/>
            <person name="Walter F."/>
            <person name="Albersmeier A."/>
            <person name="Kalinowski J."/>
            <person name="Ruckert C."/>
        </authorList>
    </citation>
    <scope>NUCLEOTIDE SEQUENCE</scope>
    <source>
        <strain evidence="1">CGMCC 1.12187</strain>
    </source>
</reference>
<accession>A0A917LZR1</accession>
<evidence type="ECO:0000313" key="1">
    <source>
        <dbReference type="EMBL" id="GGG66430.1"/>
    </source>
</evidence>
<name>A0A917LZR1_9MICC</name>
<comment type="caution">
    <text evidence="1">The sequence shown here is derived from an EMBL/GenBank/DDBJ whole genome shotgun (WGS) entry which is preliminary data.</text>
</comment>
<dbReference type="AlphaFoldDB" id="A0A917LZR1"/>
<sequence>MSTPLLLDPGFFVRPLPGTGPDGHLATVCSTLVFEAFEDALHHLDQIALYLAPEHTVVGIEPRPVRAHVPGTVSPERPIGYRIVSRDAADPTAIARQVAALKAAVLCLGMTCIEALDPLAP</sequence>
<dbReference type="EMBL" id="BMEQ01000023">
    <property type="protein sequence ID" value="GGG66430.1"/>
    <property type="molecule type" value="Genomic_DNA"/>
</dbReference>
<dbReference type="Proteomes" id="UP000638848">
    <property type="component" value="Unassembled WGS sequence"/>
</dbReference>
<keyword evidence="2" id="KW-1185">Reference proteome</keyword>
<protein>
    <submittedName>
        <fullName evidence="1">Uncharacterized protein</fullName>
    </submittedName>
</protein>
<organism evidence="1 2">
    <name type="scientific">Kocuria dechangensis</name>
    <dbReference type="NCBI Taxonomy" id="1176249"/>
    <lineage>
        <taxon>Bacteria</taxon>
        <taxon>Bacillati</taxon>
        <taxon>Actinomycetota</taxon>
        <taxon>Actinomycetes</taxon>
        <taxon>Micrococcales</taxon>
        <taxon>Micrococcaceae</taxon>
        <taxon>Kocuria</taxon>
    </lineage>
</organism>